<accession>A0A8T2JMH3</accession>
<dbReference type="EMBL" id="JAACNH010000004">
    <property type="protein sequence ID" value="KAG8443696.1"/>
    <property type="molecule type" value="Genomic_DNA"/>
</dbReference>
<evidence type="ECO:0000313" key="3">
    <source>
        <dbReference type="Proteomes" id="UP000812440"/>
    </source>
</evidence>
<dbReference type="PANTHER" id="PTHR35087:SF1">
    <property type="entry name" value="RIKEN CDNA 4930505A04 GENE"/>
    <property type="match status" value="1"/>
</dbReference>
<feature type="compositionally biased region" description="Polar residues" evidence="1">
    <location>
        <begin position="143"/>
        <end position="162"/>
    </location>
</feature>
<dbReference type="AlphaFoldDB" id="A0A8T2JMH3"/>
<gene>
    <name evidence="2" type="ORF">GDO86_009028</name>
</gene>
<name>A0A8T2JMH3_9PIPI</name>
<evidence type="ECO:0000256" key="1">
    <source>
        <dbReference type="SAM" id="MobiDB-lite"/>
    </source>
</evidence>
<comment type="caution">
    <text evidence="2">The sequence shown here is derived from an EMBL/GenBank/DDBJ whole genome shotgun (WGS) entry which is preliminary data.</text>
</comment>
<feature type="region of interest" description="Disordered" evidence="1">
    <location>
        <begin position="110"/>
        <end position="222"/>
    </location>
</feature>
<feature type="compositionally biased region" description="Polar residues" evidence="1">
    <location>
        <begin position="176"/>
        <end position="222"/>
    </location>
</feature>
<dbReference type="Pfam" id="PF15667">
    <property type="entry name" value="CMIP6"/>
    <property type="match status" value="1"/>
</dbReference>
<dbReference type="Proteomes" id="UP000812440">
    <property type="component" value="Chromosome 5"/>
</dbReference>
<keyword evidence="3" id="KW-1185">Reference proteome</keyword>
<evidence type="ECO:0000313" key="2">
    <source>
        <dbReference type="EMBL" id="KAG8443696.1"/>
    </source>
</evidence>
<dbReference type="InterPro" id="IPR031365">
    <property type="entry name" value="CMIP6"/>
</dbReference>
<dbReference type="OrthoDB" id="9971371at2759"/>
<organism evidence="2 3">
    <name type="scientific">Hymenochirus boettgeri</name>
    <name type="common">Congo dwarf clawed frog</name>
    <dbReference type="NCBI Taxonomy" id="247094"/>
    <lineage>
        <taxon>Eukaryota</taxon>
        <taxon>Metazoa</taxon>
        <taxon>Chordata</taxon>
        <taxon>Craniata</taxon>
        <taxon>Vertebrata</taxon>
        <taxon>Euteleostomi</taxon>
        <taxon>Amphibia</taxon>
        <taxon>Batrachia</taxon>
        <taxon>Anura</taxon>
        <taxon>Pipoidea</taxon>
        <taxon>Pipidae</taxon>
        <taxon>Pipinae</taxon>
        <taxon>Hymenochirus</taxon>
    </lineage>
</organism>
<reference evidence="2" key="1">
    <citation type="thesis" date="2020" institute="ProQuest LLC" country="789 East Eisenhower Parkway, Ann Arbor, MI, USA">
        <title>Comparative Genomics and Chromosome Evolution.</title>
        <authorList>
            <person name="Mudd A.B."/>
        </authorList>
    </citation>
    <scope>NUCLEOTIDE SEQUENCE</scope>
    <source>
        <strain evidence="2">Female2</strain>
        <tissue evidence="2">Blood</tissue>
    </source>
</reference>
<dbReference type="PANTHER" id="PTHR35087">
    <property type="entry name" value="SIMILAR TO HYPOTHETICAL PROTEIN FLJ40298"/>
    <property type="match status" value="1"/>
</dbReference>
<proteinExistence type="predicted"/>
<sequence length="222" mass="24822">MPHPYLPEWWPRSEQTVDLCRPPYDTKTTQRCDFQKTSNSTPYQTRYGAKPFKSPVHGIVPLASPKTKTHLPKLLLEQISFLHKYDARTTPSEPIRGKRHGAFVWTEIKTESRPAVPQGTRLFPSPTGSRSLDRPQAERGNSVERNMTSSSSQQMFNSQTHLSKPDPGEGAKTFPSAAQTYPSAAQTYPSADQTGQKNRTNQANSLHSVEPKTSVQPSEISM</sequence>
<protein>
    <submittedName>
        <fullName evidence="2">Uncharacterized protein</fullName>
    </submittedName>
</protein>